<reference evidence="2" key="2">
    <citation type="submission" date="2015-01" db="EMBL/GenBank/DDBJ databases">
        <title>Evolutionary Origins and Diversification of the Mycorrhizal Mutualists.</title>
        <authorList>
            <consortium name="DOE Joint Genome Institute"/>
            <consortium name="Mycorrhizal Genomics Consortium"/>
            <person name="Kohler A."/>
            <person name="Kuo A."/>
            <person name="Nagy L.G."/>
            <person name="Floudas D."/>
            <person name="Copeland A."/>
            <person name="Barry K.W."/>
            <person name="Cichocki N."/>
            <person name="Veneault-Fourrey C."/>
            <person name="LaButti K."/>
            <person name="Lindquist E.A."/>
            <person name="Lipzen A."/>
            <person name="Lundell T."/>
            <person name="Morin E."/>
            <person name="Murat C."/>
            <person name="Riley R."/>
            <person name="Ohm R."/>
            <person name="Sun H."/>
            <person name="Tunlid A."/>
            <person name="Henrissat B."/>
            <person name="Grigoriev I.V."/>
            <person name="Hibbett D.S."/>
            <person name="Martin F."/>
        </authorList>
    </citation>
    <scope>NUCLEOTIDE SEQUENCE [LARGE SCALE GENOMIC DNA]</scope>
    <source>
        <strain evidence="2">441</strain>
    </source>
</reference>
<dbReference type="AlphaFoldDB" id="A0A0C9ZGM5"/>
<organism evidence="1 2">
    <name type="scientific">Pisolithus microcarpus 441</name>
    <dbReference type="NCBI Taxonomy" id="765257"/>
    <lineage>
        <taxon>Eukaryota</taxon>
        <taxon>Fungi</taxon>
        <taxon>Dikarya</taxon>
        <taxon>Basidiomycota</taxon>
        <taxon>Agaricomycotina</taxon>
        <taxon>Agaricomycetes</taxon>
        <taxon>Agaricomycetidae</taxon>
        <taxon>Boletales</taxon>
        <taxon>Sclerodermatineae</taxon>
        <taxon>Pisolithaceae</taxon>
        <taxon>Pisolithus</taxon>
    </lineage>
</organism>
<protein>
    <submittedName>
        <fullName evidence="1">Uncharacterized protein</fullName>
    </submittedName>
</protein>
<gene>
    <name evidence="1" type="ORF">PISMIDRAFT_538360</name>
</gene>
<sequence length="95" mass="10878">MVDPSHLTTTPEWGISLGRSLRKRRRRLYPFLFSGIPFFQKKVAMSSDLPLECVMHALTQRLSIRWEVLLLEGSSEAKSVFNMADIDVINKVSRA</sequence>
<keyword evidence="2" id="KW-1185">Reference proteome</keyword>
<evidence type="ECO:0000313" key="1">
    <source>
        <dbReference type="EMBL" id="KIK21652.1"/>
    </source>
</evidence>
<dbReference type="Proteomes" id="UP000054018">
    <property type="component" value="Unassembled WGS sequence"/>
</dbReference>
<accession>A0A0C9ZGM5</accession>
<dbReference type="EMBL" id="KN833749">
    <property type="protein sequence ID" value="KIK21652.1"/>
    <property type="molecule type" value="Genomic_DNA"/>
</dbReference>
<dbReference type="HOGENOM" id="CLU_2373598_0_0_1"/>
<evidence type="ECO:0000313" key="2">
    <source>
        <dbReference type="Proteomes" id="UP000054018"/>
    </source>
</evidence>
<dbReference type="OrthoDB" id="10630878at2759"/>
<reference evidence="1 2" key="1">
    <citation type="submission" date="2014-04" db="EMBL/GenBank/DDBJ databases">
        <authorList>
            <consortium name="DOE Joint Genome Institute"/>
            <person name="Kuo A."/>
            <person name="Kohler A."/>
            <person name="Costa M.D."/>
            <person name="Nagy L.G."/>
            <person name="Floudas D."/>
            <person name="Copeland A."/>
            <person name="Barry K.W."/>
            <person name="Cichocki N."/>
            <person name="Veneault-Fourrey C."/>
            <person name="LaButti K."/>
            <person name="Lindquist E.A."/>
            <person name="Lipzen A."/>
            <person name="Lundell T."/>
            <person name="Morin E."/>
            <person name="Murat C."/>
            <person name="Sun H."/>
            <person name="Tunlid A."/>
            <person name="Henrissat B."/>
            <person name="Grigoriev I.V."/>
            <person name="Hibbett D.S."/>
            <person name="Martin F."/>
            <person name="Nordberg H.P."/>
            <person name="Cantor M.N."/>
            <person name="Hua S.X."/>
        </authorList>
    </citation>
    <scope>NUCLEOTIDE SEQUENCE [LARGE SCALE GENOMIC DNA]</scope>
    <source>
        <strain evidence="1 2">441</strain>
    </source>
</reference>
<name>A0A0C9ZGM5_9AGAM</name>
<proteinExistence type="predicted"/>